<dbReference type="Proteomes" id="UP000054047">
    <property type="component" value="Unassembled WGS sequence"/>
</dbReference>
<evidence type="ECO:0000256" key="17">
    <source>
        <dbReference type="SAM" id="Phobius"/>
    </source>
</evidence>
<proteinExistence type="inferred from homology"/>
<organism evidence="18 19">
    <name type="scientific">Ancylostoma duodenale</name>
    <dbReference type="NCBI Taxonomy" id="51022"/>
    <lineage>
        <taxon>Eukaryota</taxon>
        <taxon>Metazoa</taxon>
        <taxon>Ecdysozoa</taxon>
        <taxon>Nematoda</taxon>
        <taxon>Chromadorea</taxon>
        <taxon>Rhabditida</taxon>
        <taxon>Rhabditina</taxon>
        <taxon>Rhabditomorpha</taxon>
        <taxon>Strongyloidea</taxon>
        <taxon>Ancylostomatidae</taxon>
        <taxon>Ancylostomatinae</taxon>
        <taxon>Ancylostoma</taxon>
    </lineage>
</organism>
<comment type="catalytic activity">
    <reaction evidence="12">
        <text>9-(9Z-octadecenoyloxy)-octadecanoate + H2O = 9-hydroxy-octadecanoate + (9Z)-octadecenoate + H(+)</text>
        <dbReference type="Rhea" id="RHEA:52048"/>
        <dbReference type="ChEBI" id="CHEBI:15377"/>
        <dbReference type="ChEBI" id="CHEBI:15378"/>
        <dbReference type="ChEBI" id="CHEBI:30823"/>
        <dbReference type="ChEBI" id="CHEBI:136282"/>
        <dbReference type="ChEBI" id="CHEBI:136286"/>
    </reaction>
    <physiologicalReaction direction="left-to-right" evidence="12">
        <dbReference type="Rhea" id="RHEA:52049"/>
    </physiologicalReaction>
</comment>
<protein>
    <submittedName>
        <fullName evidence="18">FAR-17a/AIG1-like protein</fullName>
    </submittedName>
</protein>
<comment type="catalytic activity">
    <reaction evidence="14">
        <text>13-(9Z-octadecenoyloxy)-octadecanoate + H2O = 13-hydroxy-octadecanoate + (9Z)-octadecenoate + H(+)</text>
        <dbReference type="Rhea" id="RHEA:52064"/>
        <dbReference type="ChEBI" id="CHEBI:15377"/>
        <dbReference type="ChEBI" id="CHEBI:15378"/>
        <dbReference type="ChEBI" id="CHEBI:30823"/>
        <dbReference type="ChEBI" id="CHEBI:136303"/>
        <dbReference type="ChEBI" id="CHEBI:136304"/>
    </reaction>
    <physiologicalReaction direction="left-to-right" evidence="14">
        <dbReference type="Rhea" id="RHEA:52065"/>
    </physiologicalReaction>
</comment>
<comment type="catalytic activity">
    <reaction evidence="8">
        <text>13-octadecanoyloxy-octadecanoate + H2O = 13-hydroxy-octadecanoate + octadecanoate + H(+)</text>
        <dbReference type="Rhea" id="RHEA:52084"/>
        <dbReference type="ChEBI" id="CHEBI:15377"/>
        <dbReference type="ChEBI" id="CHEBI:15378"/>
        <dbReference type="ChEBI" id="CHEBI:25629"/>
        <dbReference type="ChEBI" id="CHEBI:136304"/>
        <dbReference type="ChEBI" id="CHEBI:136335"/>
    </reaction>
    <physiologicalReaction direction="left-to-right" evidence="8">
        <dbReference type="Rhea" id="RHEA:52085"/>
    </physiologicalReaction>
</comment>
<gene>
    <name evidence="18" type="ORF">ANCDUO_12070</name>
</gene>
<comment type="catalytic activity">
    <reaction evidence="16">
        <text>12-(9Z-hexadecenoyloxy)-octadecanoate + H2O = 12-hydroxyoctadecanoate + (9Z)-hexadecenoate + H(+)</text>
        <dbReference type="Rhea" id="RHEA:52072"/>
        <dbReference type="ChEBI" id="CHEBI:15377"/>
        <dbReference type="ChEBI" id="CHEBI:15378"/>
        <dbReference type="ChEBI" id="CHEBI:32372"/>
        <dbReference type="ChEBI" id="CHEBI:84201"/>
        <dbReference type="ChEBI" id="CHEBI:136312"/>
    </reaction>
    <physiologicalReaction direction="left-to-right" evidence="16">
        <dbReference type="Rhea" id="RHEA:52073"/>
    </physiologicalReaction>
</comment>
<comment type="catalytic activity">
    <reaction evidence="9">
        <text>9-hexadecanoyloxy-octadecanoate + H2O = 9-hydroxy-octadecanoate + hexadecanoate + H(+)</text>
        <dbReference type="Rhea" id="RHEA:52052"/>
        <dbReference type="ChEBI" id="CHEBI:7896"/>
        <dbReference type="ChEBI" id="CHEBI:15377"/>
        <dbReference type="ChEBI" id="CHEBI:15378"/>
        <dbReference type="ChEBI" id="CHEBI:83670"/>
        <dbReference type="ChEBI" id="CHEBI:136286"/>
    </reaction>
    <physiologicalReaction direction="left-to-right" evidence="9">
        <dbReference type="Rhea" id="RHEA:52053"/>
    </physiologicalReaction>
</comment>
<dbReference type="PANTHER" id="PTHR10989:SF23">
    <property type="entry name" value="FAR-17A_AIG1-LIKE PROTEIN"/>
    <property type="match status" value="1"/>
</dbReference>
<comment type="catalytic activity">
    <reaction evidence="7">
        <text>12-hexadecanoyloxy-octadecanoate + H2O = 12-hydroxyoctadecanoate + hexadecanoate + H(+)</text>
        <dbReference type="Rhea" id="RHEA:52056"/>
        <dbReference type="ChEBI" id="CHEBI:7896"/>
        <dbReference type="ChEBI" id="CHEBI:15377"/>
        <dbReference type="ChEBI" id="CHEBI:15378"/>
        <dbReference type="ChEBI" id="CHEBI:83677"/>
        <dbReference type="ChEBI" id="CHEBI:84201"/>
    </reaction>
    <physiologicalReaction direction="left-to-right" evidence="7">
        <dbReference type="Rhea" id="RHEA:52057"/>
    </physiologicalReaction>
</comment>
<feature type="transmembrane region" description="Helical" evidence="17">
    <location>
        <begin position="75"/>
        <end position="94"/>
    </location>
</feature>
<evidence type="ECO:0000256" key="2">
    <source>
        <dbReference type="ARBA" id="ARBA00004127"/>
    </source>
</evidence>
<evidence type="ECO:0000256" key="6">
    <source>
        <dbReference type="ARBA" id="ARBA00023136"/>
    </source>
</evidence>
<evidence type="ECO:0000256" key="12">
    <source>
        <dbReference type="ARBA" id="ARBA00048800"/>
    </source>
</evidence>
<keyword evidence="4 17" id="KW-0812">Transmembrane</keyword>
<dbReference type="InterPro" id="IPR006838">
    <property type="entry name" value="ADTRP_AIG1"/>
</dbReference>
<accession>A0A0C2CMA2</accession>
<comment type="subcellular location">
    <subcellularLocation>
        <location evidence="2">Endomembrane system</location>
        <topology evidence="2">Multi-pass membrane protein</topology>
    </subcellularLocation>
</comment>
<sequence>MPEWVVRLIPSWLNHVTHTLPVVYVVFDLLTAKRNPPSHRKSLAMATLHVFIYFVIIVAVRVLDGYWLYPLLELLSLKTLAAMFLVAILGYYGLIRLAAISSKFGKGELSTQPGRVTVEISDLAVGGAY</sequence>
<evidence type="ECO:0000256" key="10">
    <source>
        <dbReference type="ARBA" id="ARBA00048680"/>
    </source>
</evidence>
<dbReference type="Pfam" id="PF04750">
    <property type="entry name" value="Far-17a_AIG1"/>
    <property type="match status" value="1"/>
</dbReference>
<evidence type="ECO:0000256" key="11">
    <source>
        <dbReference type="ARBA" id="ARBA00048701"/>
    </source>
</evidence>
<evidence type="ECO:0000256" key="8">
    <source>
        <dbReference type="ARBA" id="ARBA00047427"/>
    </source>
</evidence>
<evidence type="ECO:0000256" key="14">
    <source>
        <dbReference type="ARBA" id="ARBA00049296"/>
    </source>
</evidence>
<comment type="catalytic activity">
    <reaction evidence="1">
        <text>9-(9Z-hexadecenoyloxy)-octadecanoate + H2O = (9Z)-hexadecenoate + 9-hydroxy-octadecanoate + H(+)</text>
        <dbReference type="Rhea" id="RHEA:52068"/>
        <dbReference type="ChEBI" id="CHEBI:15377"/>
        <dbReference type="ChEBI" id="CHEBI:15378"/>
        <dbReference type="ChEBI" id="CHEBI:32372"/>
        <dbReference type="ChEBI" id="CHEBI:136286"/>
        <dbReference type="ChEBI" id="CHEBI:136309"/>
    </reaction>
    <physiologicalReaction direction="left-to-right" evidence="1">
        <dbReference type="Rhea" id="RHEA:52069"/>
    </physiologicalReaction>
</comment>
<dbReference type="PANTHER" id="PTHR10989">
    <property type="entry name" value="ANDROGEN-INDUCED PROTEIN 1-RELATED"/>
    <property type="match status" value="1"/>
</dbReference>
<evidence type="ECO:0000256" key="5">
    <source>
        <dbReference type="ARBA" id="ARBA00022989"/>
    </source>
</evidence>
<dbReference type="EMBL" id="KN734003">
    <property type="protein sequence ID" value="KIH57733.1"/>
    <property type="molecule type" value="Genomic_DNA"/>
</dbReference>
<dbReference type="OrthoDB" id="1898221at2759"/>
<evidence type="ECO:0000256" key="15">
    <source>
        <dbReference type="ARBA" id="ARBA00049322"/>
    </source>
</evidence>
<comment type="catalytic activity">
    <reaction evidence="10">
        <text>12-octadecanoyloxy-octadecanoate + H2O = 12-hydroxyoctadecanoate + octadecanoate + H(+)</text>
        <dbReference type="Rhea" id="RHEA:52080"/>
        <dbReference type="ChEBI" id="CHEBI:15377"/>
        <dbReference type="ChEBI" id="CHEBI:15378"/>
        <dbReference type="ChEBI" id="CHEBI:25629"/>
        <dbReference type="ChEBI" id="CHEBI:84201"/>
        <dbReference type="ChEBI" id="CHEBI:136330"/>
    </reaction>
    <physiologicalReaction direction="left-to-right" evidence="10">
        <dbReference type="Rhea" id="RHEA:52081"/>
    </physiologicalReaction>
</comment>
<keyword evidence="5 17" id="KW-1133">Transmembrane helix</keyword>
<reference evidence="18 19" key="1">
    <citation type="submission" date="2013-12" db="EMBL/GenBank/DDBJ databases">
        <title>Draft genome of the parsitic nematode Ancylostoma duodenale.</title>
        <authorList>
            <person name="Mitreva M."/>
        </authorList>
    </citation>
    <scope>NUCLEOTIDE SEQUENCE [LARGE SCALE GENOMIC DNA]</scope>
    <source>
        <strain evidence="18 19">Zhejiang</strain>
    </source>
</reference>
<evidence type="ECO:0000256" key="3">
    <source>
        <dbReference type="ARBA" id="ARBA00009300"/>
    </source>
</evidence>
<name>A0A0C2CMA2_9BILA</name>
<dbReference type="GO" id="GO:0016020">
    <property type="term" value="C:membrane"/>
    <property type="evidence" value="ECO:0007669"/>
    <property type="project" value="InterPro"/>
</dbReference>
<feature type="transmembrane region" description="Helical" evidence="17">
    <location>
        <begin position="12"/>
        <end position="31"/>
    </location>
</feature>
<comment type="similarity">
    <text evidence="3">Belongs to the AIG1 family.</text>
</comment>
<evidence type="ECO:0000256" key="13">
    <source>
        <dbReference type="ARBA" id="ARBA00049221"/>
    </source>
</evidence>
<comment type="catalytic activity">
    <reaction evidence="13">
        <text>9-octadecanoyloxy-octadecanoate + H2O = 9-hydroxy-octadecanoate + octadecanoate + H(+)</text>
        <dbReference type="Rhea" id="RHEA:52096"/>
        <dbReference type="ChEBI" id="CHEBI:15377"/>
        <dbReference type="ChEBI" id="CHEBI:15378"/>
        <dbReference type="ChEBI" id="CHEBI:25629"/>
        <dbReference type="ChEBI" id="CHEBI:136286"/>
        <dbReference type="ChEBI" id="CHEBI:136373"/>
    </reaction>
    <physiologicalReaction direction="left-to-right" evidence="13">
        <dbReference type="Rhea" id="RHEA:52097"/>
    </physiologicalReaction>
</comment>
<dbReference type="AlphaFoldDB" id="A0A0C2CMA2"/>
<evidence type="ECO:0000313" key="18">
    <source>
        <dbReference type="EMBL" id="KIH57733.1"/>
    </source>
</evidence>
<evidence type="ECO:0000256" key="9">
    <source>
        <dbReference type="ARBA" id="ARBA00047863"/>
    </source>
</evidence>
<keyword evidence="6 17" id="KW-0472">Membrane</keyword>
<dbReference type="GO" id="GO:0012505">
    <property type="term" value="C:endomembrane system"/>
    <property type="evidence" value="ECO:0007669"/>
    <property type="project" value="UniProtKB-SubCell"/>
</dbReference>
<comment type="catalytic activity">
    <reaction evidence="15">
        <text>13-(9Z-hexadecenoyloxy)-octadecanoate + H2O = 13-hydroxy-octadecanoate + (9Z)-hexadecenoate + H(+)</text>
        <dbReference type="Rhea" id="RHEA:52076"/>
        <dbReference type="ChEBI" id="CHEBI:15377"/>
        <dbReference type="ChEBI" id="CHEBI:15378"/>
        <dbReference type="ChEBI" id="CHEBI:32372"/>
        <dbReference type="ChEBI" id="CHEBI:136304"/>
        <dbReference type="ChEBI" id="CHEBI:136315"/>
    </reaction>
    <physiologicalReaction direction="left-to-right" evidence="15">
        <dbReference type="Rhea" id="RHEA:52077"/>
    </physiologicalReaction>
</comment>
<evidence type="ECO:0000256" key="4">
    <source>
        <dbReference type="ARBA" id="ARBA00022692"/>
    </source>
</evidence>
<keyword evidence="19" id="KW-1185">Reference proteome</keyword>
<evidence type="ECO:0000256" key="7">
    <source>
        <dbReference type="ARBA" id="ARBA00047368"/>
    </source>
</evidence>
<comment type="catalytic activity">
    <reaction evidence="11">
        <text>12-(9Z-octadecenoyloxy)-octadecanoate + H2O = 12-hydroxyoctadecanoate + (9Z)-octadecenoate + H(+)</text>
        <dbReference type="Rhea" id="RHEA:52060"/>
        <dbReference type="ChEBI" id="CHEBI:15377"/>
        <dbReference type="ChEBI" id="CHEBI:15378"/>
        <dbReference type="ChEBI" id="CHEBI:30823"/>
        <dbReference type="ChEBI" id="CHEBI:84201"/>
        <dbReference type="ChEBI" id="CHEBI:136302"/>
    </reaction>
    <physiologicalReaction direction="left-to-right" evidence="11">
        <dbReference type="Rhea" id="RHEA:52061"/>
    </physiologicalReaction>
</comment>
<feature type="transmembrane region" description="Helical" evidence="17">
    <location>
        <begin position="43"/>
        <end position="63"/>
    </location>
</feature>
<evidence type="ECO:0000256" key="16">
    <source>
        <dbReference type="ARBA" id="ARBA00049428"/>
    </source>
</evidence>
<evidence type="ECO:0000256" key="1">
    <source>
        <dbReference type="ARBA" id="ARBA00000923"/>
    </source>
</evidence>
<evidence type="ECO:0000313" key="19">
    <source>
        <dbReference type="Proteomes" id="UP000054047"/>
    </source>
</evidence>